<proteinExistence type="predicted"/>
<dbReference type="CDD" id="cd14273">
    <property type="entry name" value="UBA_TAP-C_like"/>
    <property type="match status" value="1"/>
</dbReference>
<dbReference type="CDD" id="cd01767">
    <property type="entry name" value="UBX"/>
    <property type="match status" value="1"/>
</dbReference>
<dbReference type="PANTHER" id="PTHR23322">
    <property type="entry name" value="FAS-ASSOCIATED PROTEIN"/>
    <property type="match status" value="1"/>
</dbReference>
<dbReference type="GO" id="GO:0005783">
    <property type="term" value="C:endoplasmic reticulum"/>
    <property type="evidence" value="ECO:0007669"/>
    <property type="project" value="TreeGrafter"/>
</dbReference>
<dbReference type="PANTHER" id="PTHR23322:SF1">
    <property type="entry name" value="FAS-ASSOCIATED FACTOR 2"/>
    <property type="match status" value="1"/>
</dbReference>
<keyword evidence="4" id="KW-1185">Reference proteome</keyword>
<dbReference type="SUPFAM" id="SSF54236">
    <property type="entry name" value="Ubiquitin-like"/>
    <property type="match status" value="1"/>
</dbReference>
<dbReference type="AlphaFoldDB" id="A0A830HUQ2"/>
<accession>A0A830HUQ2</accession>
<feature type="domain" description="UBX" evidence="2">
    <location>
        <begin position="357"/>
        <end position="390"/>
    </location>
</feature>
<organism evidence="3 4">
    <name type="scientific">Pycnococcus provasolii</name>
    <dbReference type="NCBI Taxonomy" id="41880"/>
    <lineage>
        <taxon>Eukaryota</taxon>
        <taxon>Viridiplantae</taxon>
        <taxon>Chlorophyta</taxon>
        <taxon>Pseudoscourfieldiophyceae</taxon>
        <taxon>Pseudoscourfieldiales</taxon>
        <taxon>Pycnococcaceae</taxon>
        <taxon>Pycnococcus</taxon>
    </lineage>
</organism>
<comment type="caution">
    <text evidence="3">The sequence shown here is derived from an EMBL/GenBank/DDBJ whole genome shotgun (WGS) entry which is preliminary data.</text>
</comment>
<dbReference type="GO" id="GO:0036503">
    <property type="term" value="P:ERAD pathway"/>
    <property type="evidence" value="ECO:0007669"/>
    <property type="project" value="TreeGrafter"/>
</dbReference>
<evidence type="ECO:0000256" key="1">
    <source>
        <dbReference type="SAM" id="MobiDB-lite"/>
    </source>
</evidence>
<feature type="compositionally biased region" description="Basic and acidic residues" evidence="1">
    <location>
        <begin position="326"/>
        <end position="346"/>
    </location>
</feature>
<feature type="compositionally biased region" description="Basic and acidic residues" evidence="1">
    <location>
        <begin position="304"/>
        <end position="319"/>
    </location>
</feature>
<dbReference type="EMBL" id="BNJQ01000033">
    <property type="protein sequence ID" value="GHP11186.1"/>
    <property type="molecule type" value="Genomic_DNA"/>
</dbReference>
<dbReference type="Proteomes" id="UP000660262">
    <property type="component" value="Unassembled WGS sequence"/>
</dbReference>
<evidence type="ECO:0000313" key="4">
    <source>
        <dbReference type="Proteomes" id="UP000660262"/>
    </source>
</evidence>
<evidence type="ECO:0000259" key="2">
    <source>
        <dbReference type="PROSITE" id="PS50033"/>
    </source>
</evidence>
<dbReference type="OrthoDB" id="1920064at2759"/>
<reference evidence="3" key="1">
    <citation type="submission" date="2020-10" db="EMBL/GenBank/DDBJ databases">
        <title>Unveiling of a novel bifunctional photoreceptor, Dualchrome1, isolated from a cosmopolitan green alga.</title>
        <authorList>
            <person name="Suzuki S."/>
            <person name="Kawachi M."/>
        </authorList>
    </citation>
    <scope>NUCLEOTIDE SEQUENCE</scope>
    <source>
        <strain evidence="3">NIES 2893</strain>
    </source>
</reference>
<dbReference type="GO" id="GO:0043130">
    <property type="term" value="F:ubiquitin binding"/>
    <property type="evidence" value="ECO:0007669"/>
    <property type="project" value="TreeGrafter"/>
</dbReference>
<gene>
    <name evidence="3" type="ORF">PPROV_000991600</name>
</gene>
<name>A0A830HUQ2_9CHLO</name>
<evidence type="ECO:0000313" key="3">
    <source>
        <dbReference type="EMBL" id="GHP11186.1"/>
    </source>
</evidence>
<protein>
    <recommendedName>
        <fullName evidence="2">UBX domain-containing protein</fullName>
    </recommendedName>
</protein>
<dbReference type="InterPro" id="IPR050730">
    <property type="entry name" value="UBX_domain-protein"/>
</dbReference>
<dbReference type="InterPro" id="IPR029071">
    <property type="entry name" value="Ubiquitin-like_domsf"/>
</dbReference>
<dbReference type="Gene3D" id="3.10.20.90">
    <property type="entry name" value="Phosphatidylinositol 3-kinase Catalytic Subunit, Chain A, domain 1"/>
    <property type="match status" value="1"/>
</dbReference>
<feature type="region of interest" description="Disordered" evidence="1">
    <location>
        <begin position="304"/>
        <end position="362"/>
    </location>
</feature>
<dbReference type="PROSITE" id="PS50033">
    <property type="entry name" value="UBX"/>
    <property type="match status" value="1"/>
</dbReference>
<dbReference type="InterPro" id="IPR001012">
    <property type="entry name" value="UBX_dom"/>
</dbReference>
<sequence length="442" mass="46684">MALLACDSATAAHMLESCAGNVDEAASLYFTLFPNGNATHGGGGGGHDAAAAGLAVQGNVATMHASAAGAGATARTAIDVDNLPDESDDMEVEDLDAPTTSSRIDAILARMPAHIPSDVARVLASQIAEAPTEGERDAMLRALEVAASGGDSAAVNQAATATAAPPPTSHAPVTIIDDDVDVDDNNNNNININNINDDDDTPPEGVDAETWAALPEDVKADLRRQHNAAHAPSTAAALTNADLWQDGVDVEEARMLEAAMLGVPYEPPVHRRVVDPETAAAAAAAAQPESTRLRWEQDDAYEESLRADRAREAERRKQQEEEEEAQREAVEAERAAQLEEDRKAAEFAESDNDAPPEPATGPRVALRLLNGSRVVRRFSADDTLLEIRRWARRALRDAGCVPDGAWSVKGEGDMFPTSRDELKASTVAQHGVGGSVLNIVRL</sequence>
<feature type="region of interest" description="Disordered" evidence="1">
    <location>
        <begin position="187"/>
        <end position="207"/>
    </location>
</feature>